<evidence type="ECO:0000313" key="3">
    <source>
        <dbReference type="WBParaSite" id="PSAMB.scaffold2760size21450.g19005.t1"/>
    </source>
</evidence>
<proteinExistence type="predicted"/>
<dbReference type="Gene3D" id="1.20.1070.10">
    <property type="entry name" value="Rhodopsin 7-helix transmembrane proteins"/>
    <property type="match status" value="1"/>
</dbReference>
<keyword evidence="1" id="KW-0812">Transmembrane</keyword>
<reference evidence="3" key="1">
    <citation type="submission" date="2022-11" db="UniProtKB">
        <authorList>
            <consortium name="WormBaseParasite"/>
        </authorList>
    </citation>
    <scope>IDENTIFICATION</scope>
</reference>
<feature type="transmembrane region" description="Helical" evidence="1">
    <location>
        <begin position="30"/>
        <end position="52"/>
    </location>
</feature>
<dbReference type="InterPro" id="IPR019426">
    <property type="entry name" value="7TM_GPCR_serpentine_rcpt_Srv"/>
</dbReference>
<dbReference type="Pfam" id="PF10323">
    <property type="entry name" value="7TM_GPCR_Srv"/>
    <property type="match status" value="1"/>
</dbReference>
<evidence type="ECO:0000313" key="2">
    <source>
        <dbReference type="Proteomes" id="UP000887566"/>
    </source>
</evidence>
<keyword evidence="1" id="KW-1133">Transmembrane helix</keyword>
<dbReference type="SUPFAM" id="SSF81321">
    <property type="entry name" value="Family A G protein-coupled receptor-like"/>
    <property type="match status" value="1"/>
</dbReference>
<feature type="transmembrane region" description="Helical" evidence="1">
    <location>
        <begin position="114"/>
        <end position="134"/>
    </location>
</feature>
<accession>A0A914VXD8</accession>
<evidence type="ECO:0000256" key="1">
    <source>
        <dbReference type="SAM" id="Phobius"/>
    </source>
</evidence>
<dbReference type="AlphaFoldDB" id="A0A914VXD8"/>
<name>A0A914VXD8_9BILA</name>
<sequence>MLSGVQYIRIDGGNTTSLFIYLSGDAMPSIYFKSFTAIFSISSAIIFTIYTASFVKLRNLAKIAQTSSTNKSFSNKTQQTLAIYGFIMTVVLLFICAFMTAFGTIELDITAYTFSYGLNIVNTLYDCINPYLLIAMSSVLRRKFINLVKEITLCSKAHVSPAASNQSKSLNPPEIRLHGTLLTMRN</sequence>
<keyword evidence="1" id="KW-0472">Membrane</keyword>
<dbReference type="WBParaSite" id="PSAMB.scaffold2760size21450.g19005.t1">
    <property type="protein sequence ID" value="PSAMB.scaffold2760size21450.g19005.t1"/>
    <property type="gene ID" value="PSAMB.scaffold2760size21450.g19005"/>
</dbReference>
<organism evidence="2 3">
    <name type="scientific">Plectus sambesii</name>
    <dbReference type="NCBI Taxonomy" id="2011161"/>
    <lineage>
        <taxon>Eukaryota</taxon>
        <taxon>Metazoa</taxon>
        <taxon>Ecdysozoa</taxon>
        <taxon>Nematoda</taxon>
        <taxon>Chromadorea</taxon>
        <taxon>Plectida</taxon>
        <taxon>Plectina</taxon>
        <taxon>Plectoidea</taxon>
        <taxon>Plectidae</taxon>
        <taxon>Plectus</taxon>
    </lineage>
</organism>
<keyword evidence="2" id="KW-1185">Reference proteome</keyword>
<protein>
    <submittedName>
        <fullName evidence="3">G-protein coupled receptors family 1 profile domain-containing protein</fullName>
    </submittedName>
</protein>
<dbReference type="Proteomes" id="UP000887566">
    <property type="component" value="Unplaced"/>
</dbReference>
<feature type="transmembrane region" description="Helical" evidence="1">
    <location>
        <begin position="81"/>
        <end position="102"/>
    </location>
</feature>